<accession>A0A0F3GLM5</accession>
<dbReference type="AlphaFoldDB" id="A0A0F3GLM5"/>
<dbReference type="Proteomes" id="UP000033423">
    <property type="component" value="Unassembled WGS sequence"/>
</dbReference>
<name>A0A0F3GLM5_9BACT</name>
<comment type="caution">
    <text evidence="1">The sequence shown here is derived from an EMBL/GenBank/DDBJ whole genome shotgun (WGS) entry which is preliminary data.</text>
</comment>
<organism evidence="1 2">
    <name type="scientific">Candidatus Magnetobacterium bavaricum</name>
    <dbReference type="NCBI Taxonomy" id="29290"/>
    <lineage>
        <taxon>Bacteria</taxon>
        <taxon>Pseudomonadati</taxon>
        <taxon>Nitrospirota</taxon>
        <taxon>Thermodesulfovibrionia</taxon>
        <taxon>Thermodesulfovibrionales</taxon>
        <taxon>Candidatus Magnetobacteriaceae</taxon>
        <taxon>Candidatus Magnetobacterium</taxon>
    </lineage>
</organism>
<gene>
    <name evidence="1" type="ORF">MBAV_006207</name>
</gene>
<proteinExistence type="predicted"/>
<reference evidence="1 2" key="1">
    <citation type="submission" date="2015-02" db="EMBL/GenBank/DDBJ databases">
        <title>Single-cell genomics of uncultivated deep-branching MTB reveals a conserved set of magnetosome genes.</title>
        <authorList>
            <person name="Kolinko S."/>
            <person name="Richter M."/>
            <person name="Glockner F.O."/>
            <person name="Brachmann A."/>
            <person name="Schuler D."/>
        </authorList>
    </citation>
    <scope>NUCLEOTIDE SEQUENCE [LARGE SCALE GENOMIC DNA]</scope>
    <source>
        <strain evidence="1">TM-1</strain>
    </source>
</reference>
<evidence type="ECO:0000313" key="1">
    <source>
        <dbReference type="EMBL" id="KJU81598.1"/>
    </source>
</evidence>
<keyword evidence="2" id="KW-1185">Reference proteome</keyword>
<dbReference type="EMBL" id="LACI01002631">
    <property type="protein sequence ID" value="KJU81598.1"/>
    <property type="molecule type" value="Genomic_DNA"/>
</dbReference>
<sequence>MTLLRTTALPIRLLTASPSLQCCVSTLREHSLKLLLDRYLPIEKTFLNSYPFFILPKPCVPLPFSF</sequence>
<protein>
    <submittedName>
        <fullName evidence="1">Uncharacterized protein</fullName>
    </submittedName>
</protein>
<evidence type="ECO:0000313" key="2">
    <source>
        <dbReference type="Proteomes" id="UP000033423"/>
    </source>
</evidence>